<protein>
    <submittedName>
        <fullName evidence="1">Uncharacterized protein</fullName>
    </submittedName>
</protein>
<gene>
    <name evidence="1" type="ORF">SDC9_124185</name>
</gene>
<comment type="caution">
    <text evidence="1">The sequence shown here is derived from an EMBL/GenBank/DDBJ whole genome shotgun (WGS) entry which is preliminary data.</text>
</comment>
<dbReference type="AlphaFoldDB" id="A0A645CJR8"/>
<accession>A0A645CJR8</accession>
<name>A0A645CJR8_9ZZZZ</name>
<proteinExistence type="predicted"/>
<organism evidence="1">
    <name type="scientific">bioreactor metagenome</name>
    <dbReference type="NCBI Taxonomy" id="1076179"/>
    <lineage>
        <taxon>unclassified sequences</taxon>
        <taxon>metagenomes</taxon>
        <taxon>ecological metagenomes</taxon>
    </lineage>
</organism>
<sequence length="151" mass="16030">MEAGAFDRHLSNAANVQQMSQLVAIARCVAEHTVVNVEFGILEVGGQETVLIVIEHAIAYGQAAALEADAGTVAIRHPGAAELDVVHLELAVAKHPDGLAFCMHSVCDQYWATPYAADFELLLLPDGDISTVSACLDQHDVAVPGDTRCVR</sequence>
<reference evidence="1" key="1">
    <citation type="submission" date="2019-08" db="EMBL/GenBank/DDBJ databases">
        <authorList>
            <person name="Kucharzyk K."/>
            <person name="Murdoch R.W."/>
            <person name="Higgins S."/>
            <person name="Loffler F."/>
        </authorList>
    </citation>
    <scope>NUCLEOTIDE SEQUENCE</scope>
</reference>
<evidence type="ECO:0000313" key="1">
    <source>
        <dbReference type="EMBL" id="MPM77185.1"/>
    </source>
</evidence>
<dbReference type="EMBL" id="VSSQ01027772">
    <property type="protein sequence ID" value="MPM77185.1"/>
    <property type="molecule type" value="Genomic_DNA"/>
</dbReference>